<protein>
    <submittedName>
        <fullName evidence="1">Uncharacterized protein</fullName>
    </submittedName>
</protein>
<dbReference type="RefSeq" id="WP_044903542.1">
    <property type="nucleotide sequence ID" value="NZ_JQIF01000007.1"/>
</dbReference>
<dbReference type="AlphaFoldDB" id="A0A099IB12"/>
<name>A0A099IB12_CLOIN</name>
<accession>A0A099IB12</accession>
<comment type="caution">
    <text evidence="1">The sequence shown here is derived from an EMBL/GenBank/DDBJ whole genome shotgun (WGS) entry which is preliminary data.</text>
</comment>
<evidence type="ECO:0000313" key="1">
    <source>
        <dbReference type="EMBL" id="KGJ54835.1"/>
    </source>
</evidence>
<proteinExistence type="predicted"/>
<dbReference type="EMBL" id="JQIF01000007">
    <property type="protein sequence ID" value="KGJ54835.1"/>
    <property type="molecule type" value="Genomic_DNA"/>
</dbReference>
<gene>
    <name evidence="1" type="ORF">CIAN88_01440</name>
</gene>
<evidence type="ECO:0000313" key="2">
    <source>
        <dbReference type="Proteomes" id="UP000030008"/>
    </source>
</evidence>
<sequence>MYIKDTILKSLAMANMDPIITMNRDPLSHPSYETFLEVMKKERKTAAEAEALWKLLIDGFRHQRELNKDAQKEAEIIKDAAQFNALLMKYKIPEPLKSIYQENYIYFSEKIAKASSSDKQKRANENYMSFLRGVVRSTNPEFEQFANQLRALLIIPGGRELALWSGGIDLSIFSYEKSRCPLEQTVLGKLLNTMPITTLWNLEAPLWNIISRTFVSQYGRLPVHVYFRVLDNASVLLRQELPLMQKINPSVAIHWHPVFNYPIGMAEVGVHGEAITESGRGIDDMKAAAELLIAKLGAASYKANRQAFERANSDYFDPTRPPFAIDD</sequence>
<organism evidence="1 2">
    <name type="scientific">Clostridium innocuum</name>
    <dbReference type="NCBI Taxonomy" id="1522"/>
    <lineage>
        <taxon>Bacteria</taxon>
        <taxon>Bacillati</taxon>
        <taxon>Bacillota</taxon>
        <taxon>Clostridia</taxon>
        <taxon>Eubacteriales</taxon>
        <taxon>Clostridiaceae</taxon>
        <taxon>Clostridium</taxon>
    </lineage>
</organism>
<dbReference type="Proteomes" id="UP000030008">
    <property type="component" value="Unassembled WGS sequence"/>
</dbReference>
<reference evidence="1 2" key="1">
    <citation type="submission" date="2014-08" db="EMBL/GenBank/DDBJ databases">
        <title>Clostridium innocuum, an unnegligible vancomycin-resistant pathogen causing extra-intestinal infections.</title>
        <authorList>
            <person name="Feng Y."/>
            <person name="Chiu C.-H."/>
        </authorList>
    </citation>
    <scope>NUCLEOTIDE SEQUENCE [LARGE SCALE GENOMIC DNA]</scope>
    <source>
        <strain evidence="1 2">AN88</strain>
    </source>
</reference>